<dbReference type="InterPro" id="IPR003441">
    <property type="entry name" value="NAC-dom"/>
</dbReference>
<dbReference type="PANTHER" id="PTHR31719">
    <property type="entry name" value="NAC TRANSCRIPTION FACTOR 56"/>
    <property type="match status" value="1"/>
</dbReference>
<evidence type="ECO:0000256" key="2">
    <source>
        <dbReference type="ARBA" id="ARBA00023125"/>
    </source>
</evidence>
<evidence type="ECO:0000259" key="5">
    <source>
        <dbReference type="PROSITE" id="PS51005"/>
    </source>
</evidence>
<keyword evidence="4" id="KW-0539">Nucleus</keyword>
<evidence type="ECO:0000313" key="7">
    <source>
        <dbReference type="Proteomes" id="UP000631114"/>
    </source>
</evidence>
<dbReference type="InterPro" id="IPR036093">
    <property type="entry name" value="NAC_dom_sf"/>
</dbReference>
<dbReference type="Pfam" id="PF02365">
    <property type="entry name" value="NAM"/>
    <property type="match status" value="1"/>
</dbReference>
<dbReference type="Proteomes" id="UP000631114">
    <property type="component" value="Unassembled WGS sequence"/>
</dbReference>
<dbReference type="SUPFAM" id="SSF101941">
    <property type="entry name" value="NAC domain"/>
    <property type="match status" value="1"/>
</dbReference>
<evidence type="ECO:0000313" key="6">
    <source>
        <dbReference type="EMBL" id="KAF9587051.1"/>
    </source>
</evidence>
<dbReference type="SMR" id="A0A835LH14"/>
<dbReference type="GO" id="GO:0003677">
    <property type="term" value="F:DNA binding"/>
    <property type="evidence" value="ECO:0007669"/>
    <property type="project" value="UniProtKB-KW"/>
</dbReference>
<dbReference type="GO" id="GO:0006355">
    <property type="term" value="P:regulation of DNA-templated transcription"/>
    <property type="evidence" value="ECO:0007669"/>
    <property type="project" value="InterPro"/>
</dbReference>
<dbReference type="OrthoDB" id="1592334at2759"/>
<dbReference type="AlphaFoldDB" id="A0A835LH14"/>
<dbReference type="Gene3D" id="2.170.150.80">
    <property type="entry name" value="NAC domain"/>
    <property type="match status" value="1"/>
</dbReference>
<reference evidence="6 7" key="1">
    <citation type="submission" date="2020-10" db="EMBL/GenBank/DDBJ databases">
        <title>The Coptis chinensis genome and diversification of protoberbering-type alkaloids.</title>
        <authorList>
            <person name="Wang B."/>
            <person name="Shu S."/>
            <person name="Song C."/>
            <person name="Liu Y."/>
        </authorList>
    </citation>
    <scope>NUCLEOTIDE SEQUENCE [LARGE SCALE GENOMIC DNA]</scope>
    <source>
        <strain evidence="6">HL-2020</strain>
        <tissue evidence="6">Leaf</tissue>
    </source>
</reference>
<dbReference type="PANTHER" id="PTHR31719:SF43">
    <property type="entry name" value="NAC TRANSCRIPTION FACTOR 56"/>
    <property type="match status" value="1"/>
</dbReference>
<organism evidence="6 7">
    <name type="scientific">Coptis chinensis</name>
    <dbReference type="NCBI Taxonomy" id="261450"/>
    <lineage>
        <taxon>Eukaryota</taxon>
        <taxon>Viridiplantae</taxon>
        <taxon>Streptophyta</taxon>
        <taxon>Embryophyta</taxon>
        <taxon>Tracheophyta</taxon>
        <taxon>Spermatophyta</taxon>
        <taxon>Magnoliopsida</taxon>
        <taxon>Ranunculales</taxon>
        <taxon>Ranunculaceae</taxon>
        <taxon>Coptidoideae</taxon>
        <taxon>Coptis</taxon>
    </lineage>
</organism>
<evidence type="ECO:0000256" key="1">
    <source>
        <dbReference type="ARBA" id="ARBA00023015"/>
    </source>
</evidence>
<evidence type="ECO:0000256" key="4">
    <source>
        <dbReference type="ARBA" id="ARBA00023242"/>
    </source>
</evidence>
<keyword evidence="2" id="KW-0238">DNA-binding</keyword>
<dbReference type="PROSITE" id="PS51005">
    <property type="entry name" value="NAC"/>
    <property type="match status" value="1"/>
</dbReference>
<keyword evidence="1" id="KW-0805">Transcription regulation</keyword>
<sequence>MDVYSYNPDELPIDEFVHGTRKEAFFFTKIRSNSTRSSSKGFWKACDEEKQIVHNNEIIGYKKILVFFWENRQKSDYGMQEYSLSSDDFNLANNIEHLVLCRVEIKNRTSTLTEEGLVPPESAVEHSDTNMNEETRTYNLQMTTPSSQGSS</sequence>
<keyword evidence="7" id="KW-1185">Reference proteome</keyword>
<evidence type="ECO:0000256" key="3">
    <source>
        <dbReference type="ARBA" id="ARBA00023163"/>
    </source>
</evidence>
<proteinExistence type="predicted"/>
<protein>
    <recommendedName>
        <fullName evidence="5">NAC domain-containing protein</fullName>
    </recommendedName>
</protein>
<keyword evidence="3" id="KW-0804">Transcription</keyword>
<accession>A0A835LH14</accession>
<comment type="caution">
    <text evidence="6">The sequence shown here is derived from an EMBL/GenBank/DDBJ whole genome shotgun (WGS) entry which is preliminary data.</text>
</comment>
<dbReference type="EMBL" id="JADFTS010000056">
    <property type="protein sequence ID" value="KAF9587051.1"/>
    <property type="molecule type" value="Genomic_DNA"/>
</dbReference>
<name>A0A835LH14_9MAGN</name>
<gene>
    <name evidence="6" type="ORF">IFM89_039737</name>
</gene>
<feature type="domain" description="NAC" evidence="5">
    <location>
        <begin position="1"/>
        <end position="106"/>
    </location>
</feature>